<comment type="caution">
    <text evidence="2">The sequence shown here is derived from an EMBL/GenBank/DDBJ whole genome shotgun (WGS) entry which is preliminary data.</text>
</comment>
<keyword evidence="3" id="KW-1185">Reference proteome</keyword>
<dbReference type="InterPro" id="IPR000595">
    <property type="entry name" value="cNMP-bd_dom"/>
</dbReference>
<sequence>MNRTSSVDQLIAPDPARMRKVLFILSELEDEDVEWIANNGDRLRYPVGAEIIAFNSHVDSVYFVLDGTFSVLSGNDEQIVELSNGEIIGEMSLVDPARTTASVRANEGAAALRLSHARLREKLDADAPFAARFYRALSVFMSARMRQTTRRFGYGALSEPVEPQAEEISEEMLAKAHRASLRFERLLKRMAS</sequence>
<dbReference type="PANTHER" id="PTHR24567:SF74">
    <property type="entry name" value="HTH-TYPE TRANSCRIPTIONAL REGULATOR ARCR"/>
    <property type="match status" value="1"/>
</dbReference>
<dbReference type="OrthoDB" id="5497289at2"/>
<name>A0A6L6PKE6_9BURK</name>
<dbReference type="Pfam" id="PF00027">
    <property type="entry name" value="cNMP_binding"/>
    <property type="match status" value="1"/>
</dbReference>
<dbReference type="CDD" id="cd00038">
    <property type="entry name" value="CAP_ED"/>
    <property type="match status" value="1"/>
</dbReference>
<accession>A0A6L6PKE6</accession>
<dbReference type="PANTHER" id="PTHR24567">
    <property type="entry name" value="CRP FAMILY TRANSCRIPTIONAL REGULATORY PROTEIN"/>
    <property type="match status" value="1"/>
</dbReference>
<proteinExistence type="predicted"/>
<evidence type="ECO:0000259" key="1">
    <source>
        <dbReference type="PROSITE" id="PS50042"/>
    </source>
</evidence>
<dbReference type="PROSITE" id="PS50042">
    <property type="entry name" value="CNMP_BINDING_3"/>
    <property type="match status" value="1"/>
</dbReference>
<dbReference type="Gene3D" id="2.60.120.10">
    <property type="entry name" value="Jelly Rolls"/>
    <property type="match status" value="1"/>
</dbReference>
<dbReference type="InterPro" id="IPR018490">
    <property type="entry name" value="cNMP-bd_dom_sf"/>
</dbReference>
<protein>
    <submittedName>
        <fullName evidence="2">Cyclic nucleotide-binding domain-containing protein</fullName>
    </submittedName>
</protein>
<dbReference type="GO" id="GO:0005829">
    <property type="term" value="C:cytosol"/>
    <property type="evidence" value="ECO:0007669"/>
    <property type="project" value="TreeGrafter"/>
</dbReference>
<dbReference type="RefSeq" id="WP_155464287.1">
    <property type="nucleotide sequence ID" value="NZ_WNKY01000013.1"/>
</dbReference>
<dbReference type="EMBL" id="WNKY01000013">
    <property type="protein sequence ID" value="MTV38725.1"/>
    <property type="molecule type" value="Genomic_DNA"/>
</dbReference>
<dbReference type="InterPro" id="IPR050397">
    <property type="entry name" value="Env_Response_Regulators"/>
</dbReference>
<dbReference type="AlphaFoldDB" id="A0A6L6PKE6"/>
<feature type="domain" description="Cyclic nucleotide-binding" evidence="1">
    <location>
        <begin position="24"/>
        <end position="123"/>
    </location>
</feature>
<evidence type="ECO:0000313" key="2">
    <source>
        <dbReference type="EMBL" id="MTV38725.1"/>
    </source>
</evidence>
<reference evidence="2 3" key="1">
    <citation type="submission" date="2019-11" db="EMBL/GenBank/DDBJ databases">
        <title>Type strains purchased from KCTC, JCM and DSMZ.</title>
        <authorList>
            <person name="Lu H."/>
        </authorList>
    </citation>
    <scope>NUCLEOTIDE SEQUENCE [LARGE SCALE GENOMIC DNA]</scope>
    <source>
        <strain evidence="2 3">KCTC 22382</strain>
    </source>
</reference>
<evidence type="ECO:0000313" key="3">
    <source>
        <dbReference type="Proteomes" id="UP000475582"/>
    </source>
</evidence>
<dbReference type="GO" id="GO:0003700">
    <property type="term" value="F:DNA-binding transcription factor activity"/>
    <property type="evidence" value="ECO:0007669"/>
    <property type="project" value="TreeGrafter"/>
</dbReference>
<dbReference type="SUPFAM" id="SSF51206">
    <property type="entry name" value="cAMP-binding domain-like"/>
    <property type="match status" value="1"/>
</dbReference>
<dbReference type="InterPro" id="IPR014710">
    <property type="entry name" value="RmlC-like_jellyroll"/>
</dbReference>
<organism evidence="2 3">
    <name type="scientific">Duganella radicis</name>
    <dbReference type="NCBI Taxonomy" id="551988"/>
    <lineage>
        <taxon>Bacteria</taxon>
        <taxon>Pseudomonadati</taxon>
        <taxon>Pseudomonadota</taxon>
        <taxon>Betaproteobacteria</taxon>
        <taxon>Burkholderiales</taxon>
        <taxon>Oxalobacteraceae</taxon>
        <taxon>Telluria group</taxon>
        <taxon>Duganella</taxon>
    </lineage>
</organism>
<dbReference type="Proteomes" id="UP000475582">
    <property type="component" value="Unassembled WGS sequence"/>
</dbReference>
<dbReference type="SMART" id="SM00100">
    <property type="entry name" value="cNMP"/>
    <property type="match status" value="1"/>
</dbReference>
<gene>
    <name evidence="2" type="ORF">GM676_14185</name>
</gene>